<reference evidence="2" key="1">
    <citation type="submission" date="2020-05" db="EMBL/GenBank/DDBJ databases">
        <authorList>
            <person name="Chiriac C."/>
            <person name="Salcher M."/>
            <person name="Ghai R."/>
            <person name="Kavagutti S V."/>
        </authorList>
    </citation>
    <scope>NUCLEOTIDE SEQUENCE</scope>
</reference>
<evidence type="ECO:0000256" key="1">
    <source>
        <dbReference type="SAM" id="Phobius"/>
    </source>
</evidence>
<proteinExistence type="predicted"/>
<dbReference type="EMBL" id="LR797294">
    <property type="protein sequence ID" value="CAB4200030.1"/>
    <property type="molecule type" value="Genomic_DNA"/>
</dbReference>
<name>A0A6J5RS94_9CAUD</name>
<sequence>METLLSLLKGVAPALATVVAGPMGGAAISLIASKLGVEDTVASVAKAIAGDPEAALKLAEIDLAQFRAEAADRDSARSREVGMAQAGAGKFMQAVVPSLAIGTVLLTFAFIAALLFLKVANEQQQLVIFALGFATNSAQQVLSYYFGSSKSSQDKTAAMAKAVVK</sequence>
<feature type="transmembrane region" description="Helical" evidence="1">
    <location>
        <begin position="126"/>
        <end position="146"/>
    </location>
</feature>
<accession>A0A6J5RS94</accession>
<keyword evidence="1" id="KW-1133">Transmembrane helix</keyword>
<keyword evidence="1" id="KW-0472">Membrane</keyword>
<keyword evidence="1" id="KW-0812">Transmembrane</keyword>
<evidence type="ECO:0008006" key="3">
    <source>
        <dbReference type="Google" id="ProtNLM"/>
    </source>
</evidence>
<organism evidence="2">
    <name type="scientific">uncultured Caudovirales phage</name>
    <dbReference type="NCBI Taxonomy" id="2100421"/>
    <lineage>
        <taxon>Viruses</taxon>
        <taxon>Duplodnaviria</taxon>
        <taxon>Heunggongvirae</taxon>
        <taxon>Uroviricota</taxon>
        <taxon>Caudoviricetes</taxon>
        <taxon>Peduoviridae</taxon>
        <taxon>Maltschvirus</taxon>
        <taxon>Maltschvirus maltsch</taxon>
    </lineage>
</organism>
<gene>
    <name evidence="2" type="ORF">UFOVP1356_20</name>
</gene>
<protein>
    <recommendedName>
        <fullName evidence="3">Holin of 3TMs, for gene-transfer release</fullName>
    </recommendedName>
</protein>
<evidence type="ECO:0000313" key="2">
    <source>
        <dbReference type="EMBL" id="CAB4200030.1"/>
    </source>
</evidence>
<feature type="transmembrane region" description="Helical" evidence="1">
    <location>
        <begin position="99"/>
        <end position="119"/>
    </location>
</feature>